<feature type="region of interest" description="Disordered" evidence="1">
    <location>
        <begin position="1"/>
        <end position="30"/>
    </location>
</feature>
<dbReference type="AlphaFoldDB" id="A0A3B4ZI54"/>
<proteinExistence type="predicted"/>
<name>A0A3B4ZI54_9TELE</name>
<feature type="region of interest" description="Disordered" evidence="1">
    <location>
        <begin position="409"/>
        <end position="429"/>
    </location>
</feature>
<sequence length="429" mass="48106">MPRSAAKSRTGKHVRRSPVQVTPPPSQDPEEEYIIPGCLTQAQRTDMLIQEDADEIVGEIMDELLSKVMESCLKVDIDRQLIPFCASWAMGYLTQTLECQVLCLDEGEDQEEASRTEDSEPVPGIPDAWAEGCVPVIYATHGPHLTSQQEVDGGQVLAQTELSVNQQYNVVAQTESSSVQTKNEISLQSLVSDKHCKVVDPCLPRKTDPKKKQQIHLSARHVQGKLLPPLSCSPEKKDVEVEGKNIRHSVQSQHPQKNCHRIPKLDKLSLPQHCLFPQFEIVDNNYTKSNLKKPNGLSRLEPRYNKQQADRTLPSLKPLTSSKDQPKMFQRQSEDDPCLKKLSPSKHGKEQTEQTRPLRLETMILAKGVSLSNPQSVELNPLKFNNPTQFMNLRPIQRSVAVPLYSVDQLTSGPPPQVTPLFQPKSCEN</sequence>
<dbReference type="STRING" id="144197.ENSSPAP00000007286"/>
<accession>A0A3B4ZI54</accession>
<dbReference type="PANTHER" id="PTHR34438">
    <property type="entry name" value="SI:DKEY-97L20.6"/>
    <property type="match status" value="1"/>
</dbReference>
<reference evidence="2" key="1">
    <citation type="submission" date="2023-09" db="UniProtKB">
        <authorList>
            <consortium name="Ensembl"/>
        </authorList>
    </citation>
    <scope>IDENTIFICATION</scope>
</reference>
<organism evidence="2">
    <name type="scientific">Stegastes partitus</name>
    <name type="common">bicolor damselfish</name>
    <dbReference type="NCBI Taxonomy" id="144197"/>
    <lineage>
        <taxon>Eukaryota</taxon>
        <taxon>Metazoa</taxon>
        <taxon>Chordata</taxon>
        <taxon>Craniata</taxon>
        <taxon>Vertebrata</taxon>
        <taxon>Euteleostomi</taxon>
        <taxon>Actinopterygii</taxon>
        <taxon>Neopterygii</taxon>
        <taxon>Teleostei</taxon>
        <taxon>Neoteleostei</taxon>
        <taxon>Acanthomorphata</taxon>
        <taxon>Ovalentaria</taxon>
        <taxon>Pomacentridae</taxon>
        <taxon>Stegastes</taxon>
    </lineage>
</organism>
<protein>
    <submittedName>
        <fullName evidence="2">Uncharacterized protein</fullName>
    </submittedName>
</protein>
<dbReference type="InterPro" id="IPR028042">
    <property type="entry name" value="DUF4639"/>
</dbReference>
<feature type="region of interest" description="Disordered" evidence="1">
    <location>
        <begin position="303"/>
        <end position="355"/>
    </location>
</feature>
<dbReference type="PANTHER" id="PTHR34438:SF1">
    <property type="entry name" value="CHROMOSOME 2 OPEN READING FRAME 81"/>
    <property type="match status" value="1"/>
</dbReference>
<dbReference type="Pfam" id="PF15479">
    <property type="entry name" value="DUF4639"/>
    <property type="match status" value="1"/>
</dbReference>
<dbReference type="GeneTree" id="ENSGT00940000167385"/>
<dbReference type="Ensembl" id="ENSSPAT00000007427.1">
    <property type="protein sequence ID" value="ENSSPAP00000007286.1"/>
    <property type="gene ID" value="ENSSPAG00000005577.1"/>
</dbReference>
<evidence type="ECO:0000313" key="2">
    <source>
        <dbReference type="Ensembl" id="ENSSPAP00000007286.1"/>
    </source>
</evidence>
<evidence type="ECO:0000256" key="1">
    <source>
        <dbReference type="SAM" id="MobiDB-lite"/>
    </source>
</evidence>